<dbReference type="EMBL" id="JAWWNJ010000017">
    <property type="protein sequence ID" value="KAK7038283.1"/>
    <property type="molecule type" value="Genomic_DNA"/>
</dbReference>
<sequence length="689" mass="71530">MSQSIGSTSWGRADRSGAGSPVPVDIPSSRRVRRSRFSILEANPEAGTPSKKRRTASSTAVVGPRATVDDLQTSLTLDSSQVVSAFTRNGQQAGSVVQNTPSLTSPNNFINFCATVSVPITNGQQLVGGSCNPAPMGLIPSSENMPSVLISRLFKDSTIQANTTFPVDLSVRNFQGGFFASFSGSFQAAPQTLDGTGNIIGNFHIVIDELDALDSTVPTDSQKFVFFNVIQDAVSDGEISTNVTNGLPEGYYRMTVTPRAANHQPVLVPLVQRGSVNDVAYFTVTASGEPGSTPATTKRSTVPHQPAYIHPRRRVVVPRADSAAQSSTTLLSSVIAPGFAQAQDTTRPGQIPSLTTTNNFINFCATSKLPLTSGTQLRSGFCNPAPMGVLPASTQMPSSKFTYPRNGDVLAPNAPMKVGLALRNLATGNLVNSNTNFMSAPQQLDSNGLIQGRAFIVIETVGTTASVPADPVTFAAFKGMSGEADSTGVITTDMVGLPVGFYRLSSIIVASNGQPVLSPVLQHGAVDDAVYFVVASGGGMPTNQTALPSSSVTTSGSATLSPSPSPTAPAASVPPPTKTNVGVAVGGAIAGVVVVLLAIFGIWLFVRRRNRQAELLVGYPAVLNSEDFGPPPPTPFAPANSSSMSQISSPSAAVVSPSKRTNSGHSNSSPISPRRASVVSAAPSYHTQV</sequence>
<evidence type="ECO:0000313" key="4">
    <source>
        <dbReference type="Proteomes" id="UP001362999"/>
    </source>
</evidence>
<dbReference type="AlphaFoldDB" id="A0AAW0CKF6"/>
<evidence type="ECO:0000256" key="1">
    <source>
        <dbReference type="SAM" id="MobiDB-lite"/>
    </source>
</evidence>
<gene>
    <name evidence="3" type="ORF">R3P38DRAFT_541993</name>
</gene>
<evidence type="ECO:0000256" key="2">
    <source>
        <dbReference type="SAM" id="Phobius"/>
    </source>
</evidence>
<feature type="transmembrane region" description="Helical" evidence="2">
    <location>
        <begin position="581"/>
        <end position="606"/>
    </location>
</feature>
<name>A0AAW0CKF6_9AGAR</name>
<keyword evidence="2" id="KW-0812">Transmembrane</keyword>
<dbReference type="PANTHER" id="PTHR34587">
    <property type="entry name" value="VWFA DOMAIN-CONTAINING PROTEIN"/>
    <property type="match status" value="1"/>
</dbReference>
<comment type="caution">
    <text evidence="3">The sequence shown here is derived from an EMBL/GenBank/DDBJ whole genome shotgun (WGS) entry which is preliminary data.</text>
</comment>
<evidence type="ECO:0000313" key="3">
    <source>
        <dbReference type="EMBL" id="KAK7038283.1"/>
    </source>
</evidence>
<keyword evidence="4" id="KW-1185">Reference proteome</keyword>
<accession>A0AAW0CKF6</accession>
<feature type="compositionally biased region" description="Low complexity" evidence="1">
    <location>
        <begin position="553"/>
        <end position="562"/>
    </location>
</feature>
<feature type="compositionally biased region" description="Pro residues" evidence="1">
    <location>
        <begin position="563"/>
        <end position="575"/>
    </location>
</feature>
<protein>
    <submittedName>
        <fullName evidence="3">Uncharacterized protein</fullName>
    </submittedName>
</protein>
<feature type="compositionally biased region" description="Polar residues" evidence="1">
    <location>
        <begin position="1"/>
        <end position="10"/>
    </location>
</feature>
<keyword evidence="2" id="KW-0472">Membrane</keyword>
<feature type="region of interest" description="Disordered" evidence="1">
    <location>
        <begin position="1"/>
        <end position="63"/>
    </location>
</feature>
<proteinExistence type="predicted"/>
<feature type="compositionally biased region" description="Low complexity" evidence="1">
    <location>
        <begin position="20"/>
        <end position="29"/>
    </location>
</feature>
<keyword evidence="2" id="KW-1133">Transmembrane helix</keyword>
<feature type="compositionally biased region" description="Polar residues" evidence="1">
    <location>
        <begin position="659"/>
        <end position="671"/>
    </location>
</feature>
<organism evidence="3 4">
    <name type="scientific">Favolaschia claudopus</name>
    <dbReference type="NCBI Taxonomy" id="2862362"/>
    <lineage>
        <taxon>Eukaryota</taxon>
        <taxon>Fungi</taxon>
        <taxon>Dikarya</taxon>
        <taxon>Basidiomycota</taxon>
        <taxon>Agaricomycotina</taxon>
        <taxon>Agaricomycetes</taxon>
        <taxon>Agaricomycetidae</taxon>
        <taxon>Agaricales</taxon>
        <taxon>Marasmiineae</taxon>
        <taxon>Mycenaceae</taxon>
        <taxon>Favolaschia</taxon>
    </lineage>
</organism>
<dbReference type="InterPro" id="IPR053216">
    <property type="entry name" value="Appressorial_penetr-assoc"/>
</dbReference>
<feature type="compositionally biased region" description="Low complexity" evidence="1">
    <location>
        <begin position="637"/>
        <end position="658"/>
    </location>
</feature>
<reference evidence="3 4" key="1">
    <citation type="journal article" date="2024" name="J Genomics">
        <title>Draft genome sequencing and assembly of Favolaschia claudopus CIRM-BRFM 2984 isolated from oak limbs.</title>
        <authorList>
            <person name="Navarro D."/>
            <person name="Drula E."/>
            <person name="Chaduli D."/>
            <person name="Cazenave R."/>
            <person name="Ahrendt S."/>
            <person name="Wang J."/>
            <person name="Lipzen A."/>
            <person name="Daum C."/>
            <person name="Barry K."/>
            <person name="Grigoriev I.V."/>
            <person name="Favel A."/>
            <person name="Rosso M.N."/>
            <person name="Martin F."/>
        </authorList>
    </citation>
    <scope>NUCLEOTIDE SEQUENCE [LARGE SCALE GENOMIC DNA]</scope>
    <source>
        <strain evidence="3 4">CIRM-BRFM 2984</strain>
    </source>
</reference>
<dbReference type="PANTHER" id="PTHR34587:SF2">
    <property type="entry name" value="G-PROTEIN COUPLED RECEPTORS FAMILY 1 PROFILE DOMAIN-CONTAINING PROTEIN"/>
    <property type="match status" value="1"/>
</dbReference>
<dbReference type="Proteomes" id="UP001362999">
    <property type="component" value="Unassembled WGS sequence"/>
</dbReference>
<feature type="region of interest" description="Disordered" evidence="1">
    <location>
        <begin position="544"/>
        <end position="575"/>
    </location>
</feature>
<feature type="region of interest" description="Disordered" evidence="1">
    <location>
        <begin position="630"/>
        <end position="689"/>
    </location>
</feature>